<feature type="compositionally biased region" description="Basic residues" evidence="1">
    <location>
        <begin position="161"/>
        <end position="170"/>
    </location>
</feature>
<organism evidence="2 3">
    <name type="scientific">Lyophyllum shimeji</name>
    <name type="common">Hon-shimeji</name>
    <name type="synonym">Tricholoma shimeji</name>
    <dbReference type="NCBI Taxonomy" id="47721"/>
    <lineage>
        <taxon>Eukaryota</taxon>
        <taxon>Fungi</taxon>
        <taxon>Dikarya</taxon>
        <taxon>Basidiomycota</taxon>
        <taxon>Agaricomycotina</taxon>
        <taxon>Agaricomycetes</taxon>
        <taxon>Agaricomycetidae</taxon>
        <taxon>Agaricales</taxon>
        <taxon>Tricholomatineae</taxon>
        <taxon>Lyophyllaceae</taxon>
        <taxon>Lyophyllum</taxon>
    </lineage>
</organism>
<accession>A0A9P3Q146</accession>
<dbReference type="Proteomes" id="UP001063166">
    <property type="component" value="Unassembled WGS sequence"/>
</dbReference>
<keyword evidence="3" id="KW-1185">Reference proteome</keyword>
<dbReference type="AlphaFoldDB" id="A0A9P3Q146"/>
<reference evidence="2" key="1">
    <citation type="submission" date="2022-07" db="EMBL/GenBank/DDBJ databases">
        <title>The genome of Lyophyllum shimeji provides insight into the initial evolution of ectomycorrhizal fungal genome.</title>
        <authorList>
            <person name="Kobayashi Y."/>
            <person name="Shibata T."/>
            <person name="Hirakawa H."/>
            <person name="Shigenobu S."/>
            <person name="Nishiyama T."/>
            <person name="Yamada A."/>
            <person name="Hasebe M."/>
            <person name="Kawaguchi M."/>
        </authorList>
    </citation>
    <scope>NUCLEOTIDE SEQUENCE</scope>
    <source>
        <strain evidence="2">AT787</strain>
    </source>
</reference>
<feature type="compositionally biased region" description="Low complexity" evidence="1">
    <location>
        <begin position="88"/>
        <end position="103"/>
    </location>
</feature>
<name>A0A9P3Q146_LYOSH</name>
<dbReference type="OrthoDB" id="3023239at2759"/>
<feature type="compositionally biased region" description="Polar residues" evidence="1">
    <location>
        <begin position="1"/>
        <end position="19"/>
    </location>
</feature>
<feature type="compositionally biased region" description="Low complexity" evidence="1">
    <location>
        <begin position="31"/>
        <end position="44"/>
    </location>
</feature>
<feature type="region of interest" description="Disordered" evidence="1">
    <location>
        <begin position="1"/>
        <end position="257"/>
    </location>
</feature>
<comment type="caution">
    <text evidence="2">The sequence shown here is derived from an EMBL/GenBank/DDBJ whole genome shotgun (WGS) entry which is preliminary data.</text>
</comment>
<dbReference type="EMBL" id="BRPK01000022">
    <property type="protein sequence ID" value="GLB45396.1"/>
    <property type="molecule type" value="Genomic_DNA"/>
</dbReference>
<feature type="compositionally biased region" description="Polar residues" evidence="1">
    <location>
        <begin position="209"/>
        <end position="231"/>
    </location>
</feature>
<protein>
    <submittedName>
        <fullName evidence="2">Uncharacterized protein</fullName>
    </submittedName>
</protein>
<evidence type="ECO:0000313" key="3">
    <source>
        <dbReference type="Proteomes" id="UP001063166"/>
    </source>
</evidence>
<proteinExistence type="predicted"/>
<gene>
    <name evidence="2" type="ORF">LshimejAT787_2200590</name>
</gene>
<sequence length="695" mass="76136">MKQSVARVSSNPSGSGATTPPNPSASGRRPTTCTTLVTAATSSAGGDAITTRSVPAPGISKGTEACAPSPDRVNRSPTMETLPDPESRSSPGPSLPLEGPLLELETKFSGPKPVRDPPPHPRQPHSFGERTQHRKRTLHPFNEPPAKSSKKARIALPAGKKQSRTVRQKQRAQPLPAKIFFSHIEVPPGPWKPQRVAQLSHATEHHSSTRGAQDSPLPSRSQTLSLPSGSCQALPPSGPQPPSALKAPEQASSMFRGPSASALHASLKTDSCEGHCRVLKFFGMFCFRGLVICTLHARLTVVPLSGLVAHLQHPARHAFSVHRRLNAADAVPEATFRRKKGSILADFAEHVAQCVSVRLSQAVDDVKGDMEIIELCAAPEDLSTLTKTKDSPSSRTNSLERRYKCLGKFSPSGMRNLIDLPSLDLVLCQTLDANQHLEKGLLTLKRIALMYLREALQYIRHKPHSFRGILGLGVSSRYKIASEMSLYKPCAALISVIALMLRFELIVRTNDKKRLKLLGTFRLQCSPDQQAALNTLYDLLMRTEGQPDLIDLQKAFHALCLPLLKPELLEENVMACPTDQLLFIMGLGHDNSYSHPAHLYAKCGALQAAFQLILVQMARLHEAHQTDYKPWSKSVVLVASGRPECEDIDLGEEGEDDLDPLEQLDAEDDDRLVDTLRTSDSAVRGWRRHSYSVHH</sequence>
<evidence type="ECO:0000313" key="2">
    <source>
        <dbReference type="EMBL" id="GLB45396.1"/>
    </source>
</evidence>
<evidence type="ECO:0000256" key="1">
    <source>
        <dbReference type="SAM" id="MobiDB-lite"/>
    </source>
</evidence>